<comment type="subcellular location">
    <subcellularLocation>
        <location evidence="4">Cytoplasm</location>
    </subcellularLocation>
</comment>
<dbReference type="InterPro" id="IPR000121">
    <property type="entry name" value="PEP_util_C"/>
</dbReference>
<feature type="domain" description="PEP-utilising enzyme C-terminal" evidence="19">
    <location>
        <begin position="255"/>
        <end position="543"/>
    </location>
</feature>
<dbReference type="AlphaFoldDB" id="M1P2L2"/>
<dbReference type="Gene3D" id="1.10.274.10">
    <property type="entry name" value="PtsI, HPr-binding domain"/>
    <property type="match status" value="1"/>
</dbReference>
<dbReference type="Pfam" id="PF02896">
    <property type="entry name" value="PEP-utilizers_C"/>
    <property type="match status" value="1"/>
</dbReference>
<dbReference type="Pfam" id="PF05524">
    <property type="entry name" value="PEP-utilisers_N"/>
    <property type="match status" value="1"/>
</dbReference>
<evidence type="ECO:0000256" key="13">
    <source>
        <dbReference type="ARBA" id="ARBA00022723"/>
    </source>
</evidence>
<dbReference type="PROSITE" id="PS00742">
    <property type="entry name" value="PEP_ENZYMES_2"/>
    <property type="match status" value="1"/>
</dbReference>
<evidence type="ECO:0000256" key="1">
    <source>
        <dbReference type="ARBA" id="ARBA00000683"/>
    </source>
</evidence>
<dbReference type="InterPro" id="IPR008279">
    <property type="entry name" value="PEP-util_enz_mobile_dom"/>
</dbReference>
<dbReference type="SUPFAM" id="SSF52009">
    <property type="entry name" value="Phosphohistidine domain"/>
    <property type="match status" value="1"/>
</dbReference>
<dbReference type="PRINTS" id="PR01736">
    <property type="entry name" value="PHPHTRNFRASE"/>
</dbReference>
<evidence type="ECO:0000256" key="16">
    <source>
        <dbReference type="ARBA" id="ARBA00033235"/>
    </source>
</evidence>
<keyword evidence="21" id="KW-0670">Pyruvate</keyword>
<keyword evidence="9" id="KW-0963">Cytoplasm</keyword>
<dbReference type="PANTHER" id="PTHR46244:SF3">
    <property type="entry name" value="PHOSPHOENOLPYRUVATE-PROTEIN PHOSPHOTRANSFERASE"/>
    <property type="match status" value="1"/>
</dbReference>
<dbReference type="PANTHER" id="PTHR46244">
    <property type="entry name" value="PHOSPHOENOLPYRUVATE-PROTEIN PHOSPHOTRANSFERASE"/>
    <property type="match status" value="1"/>
</dbReference>
<evidence type="ECO:0000256" key="3">
    <source>
        <dbReference type="ARBA" id="ARBA00002728"/>
    </source>
</evidence>
<evidence type="ECO:0000259" key="20">
    <source>
        <dbReference type="Pfam" id="PF05524"/>
    </source>
</evidence>
<keyword evidence="17" id="KW-0175">Coiled coil</keyword>
<proteinExistence type="inferred from homology"/>
<gene>
    <name evidence="21" type="ORF">FLSS-16_0002</name>
</gene>
<evidence type="ECO:0000259" key="19">
    <source>
        <dbReference type="Pfam" id="PF02896"/>
    </source>
</evidence>
<dbReference type="SUPFAM" id="SSF51621">
    <property type="entry name" value="Phosphoenolpyruvate/pyruvate domain"/>
    <property type="match status" value="1"/>
</dbReference>
<sequence length="592" mass="66981">MAKKVLNGIAVSAGVSIGKAYLLNRGHYCLAPVQSISEELVPEELDRLRWAFQRALEGLKQIRSGVPQEQTEHAAIIDSHMMILQDPKFRETTERYIREMRLNAEWALEKGVAEVENAFNAIEDEYFQARVEEVRLLAQRVMNQLLGNHDAIKPITTRVILVAHSLTPADTVELDVSKIMAFTTAQGGKTSHVAILARTLEIPAVVGVEDVENHVEDGEYVVVDAFKGQVIIDPDQEELERYEALKEKFESYQKEVMQERNLPSETVEGFRVRLFANIEFFEEVSAVIDYAGEGVGLYRTEYSYLYNTSLPTEKELVEEYRDLASILHPRRLIIRTLDAGGDKVASEFETLEEDNPVLGLRGVRFCLRYREVFKTQLRAILQASQFGNVSLMFPMISGAGELREAKQVLEEVKEELRVENIHFDPNIAVGIVVELPSAVMIADVLAREVDFFSIGTNDLIQYSLGIDRTNMYVSNLYQPMHPALLRSIKYVVDAGHRAGIEVSMCGEMASDPYCLPVLLGMQVDSLSLNPQAIPGIKRVLRKLTLDECSDLLKRVLESDSVRVSNKLIREKIYKRFPEELIFYSSMLGQEEE</sequence>
<dbReference type="GO" id="GO:0046872">
    <property type="term" value="F:metal ion binding"/>
    <property type="evidence" value="ECO:0007669"/>
    <property type="project" value="UniProtKB-KW"/>
</dbReference>
<dbReference type="InterPro" id="IPR024692">
    <property type="entry name" value="PTS_EI"/>
</dbReference>
<comment type="catalytic activity">
    <reaction evidence="1">
        <text>L-histidyl-[protein] + phosphoenolpyruvate = N(pros)-phospho-L-histidyl-[protein] + pyruvate</text>
        <dbReference type="Rhea" id="RHEA:23880"/>
        <dbReference type="Rhea" id="RHEA-COMP:9745"/>
        <dbReference type="Rhea" id="RHEA-COMP:9746"/>
        <dbReference type="ChEBI" id="CHEBI:15361"/>
        <dbReference type="ChEBI" id="CHEBI:29979"/>
        <dbReference type="ChEBI" id="CHEBI:58702"/>
        <dbReference type="ChEBI" id="CHEBI:64837"/>
        <dbReference type="EC" id="2.7.3.9"/>
    </reaction>
</comment>
<dbReference type="Pfam" id="PF00391">
    <property type="entry name" value="PEP-utilizers"/>
    <property type="match status" value="1"/>
</dbReference>
<dbReference type="NCBIfam" id="TIGR01417">
    <property type="entry name" value="PTS_I_fam"/>
    <property type="match status" value="1"/>
</dbReference>
<evidence type="ECO:0000256" key="10">
    <source>
        <dbReference type="ARBA" id="ARBA00022597"/>
    </source>
</evidence>
<accession>M1P2L2</accession>
<dbReference type="SUPFAM" id="SSF47831">
    <property type="entry name" value="Enzyme I of the PEP:sugar phosphotransferase system HPr-binding (sub)domain"/>
    <property type="match status" value="1"/>
</dbReference>
<dbReference type="InterPro" id="IPR050499">
    <property type="entry name" value="PEP-utilizing_PTS_enzyme"/>
</dbReference>
<reference evidence="21" key="1">
    <citation type="journal article" date="2013" name="Syst. Appl. Microbiol.">
        <title>New insights into the archaeal diversity of a hypersaline microbial mat obtained by a metagenomic approach.</title>
        <authorList>
            <person name="Lopez-Lopez A."/>
            <person name="Richter M."/>
            <person name="Pena A."/>
            <person name="Tamames J."/>
            <person name="Rossello-Mora R."/>
        </authorList>
    </citation>
    <scope>NUCLEOTIDE SEQUENCE</scope>
</reference>
<keyword evidence="8" id="KW-0813">Transport</keyword>
<evidence type="ECO:0000256" key="15">
    <source>
        <dbReference type="ARBA" id="ARBA00022842"/>
    </source>
</evidence>
<evidence type="ECO:0000256" key="6">
    <source>
        <dbReference type="ARBA" id="ARBA00012232"/>
    </source>
</evidence>
<organism evidence="21">
    <name type="scientific">uncultured organism</name>
    <dbReference type="NCBI Taxonomy" id="155900"/>
    <lineage>
        <taxon>unclassified sequences</taxon>
        <taxon>environmental samples</taxon>
    </lineage>
</organism>
<evidence type="ECO:0000256" key="17">
    <source>
        <dbReference type="SAM" id="Coils"/>
    </source>
</evidence>
<feature type="coiled-coil region" evidence="17">
    <location>
        <begin position="235"/>
        <end position="262"/>
    </location>
</feature>
<evidence type="ECO:0000256" key="9">
    <source>
        <dbReference type="ARBA" id="ARBA00022490"/>
    </source>
</evidence>
<dbReference type="InterPro" id="IPR023151">
    <property type="entry name" value="PEP_util_CS"/>
</dbReference>
<dbReference type="InterPro" id="IPR036637">
    <property type="entry name" value="Phosphohistidine_dom_sf"/>
</dbReference>
<evidence type="ECO:0000313" key="21">
    <source>
        <dbReference type="EMBL" id="AGF93661.1"/>
    </source>
</evidence>
<dbReference type="Gene3D" id="3.50.30.10">
    <property type="entry name" value="Phosphohistidine domain"/>
    <property type="match status" value="1"/>
</dbReference>
<evidence type="ECO:0000256" key="7">
    <source>
        <dbReference type="ARBA" id="ARBA00016544"/>
    </source>
</evidence>
<keyword evidence="14" id="KW-0418">Kinase</keyword>
<evidence type="ECO:0000256" key="2">
    <source>
        <dbReference type="ARBA" id="ARBA00001946"/>
    </source>
</evidence>
<dbReference type="InterPro" id="IPR036618">
    <property type="entry name" value="PtsI_HPr-bd_sf"/>
</dbReference>
<evidence type="ECO:0000256" key="11">
    <source>
        <dbReference type="ARBA" id="ARBA00022679"/>
    </source>
</evidence>
<dbReference type="EMBL" id="JX684102">
    <property type="protein sequence ID" value="AGF93661.1"/>
    <property type="molecule type" value="Genomic_DNA"/>
</dbReference>
<keyword evidence="12" id="KW-0598">Phosphotransferase system</keyword>
<dbReference type="Gene3D" id="3.20.20.60">
    <property type="entry name" value="Phosphoenolpyruvate-binding domains"/>
    <property type="match status" value="1"/>
</dbReference>
<dbReference type="GO" id="GO:0009401">
    <property type="term" value="P:phosphoenolpyruvate-dependent sugar phosphotransferase system"/>
    <property type="evidence" value="ECO:0007669"/>
    <property type="project" value="UniProtKB-KW"/>
</dbReference>
<evidence type="ECO:0000256" key="8">
    <source>
        <dbReference type="ARBA" id="ARBA00022448"/>
    </source>
</evidence>
<keyword evidence="11 21" id="KW-0808">Transferase</keyword>
<dbReference type="InterPro" id="IPR015813">
    <property type="entry name" value="Pyrv/PenolPyrv_kinase-like_dom"/>
</dbReference>
<comment type="similarity">
    <text evidence="5">Belongs to the PEP-utilizing enzyme family.</text>
</comment>
<dbReference type="PIRSF" id="PIRSF000732">
    <property type="entry name" value="PTS_enzyme_I"/>
    <property type="match status" value="1"/>
</dbReference>
<evidence type="ECO:0000259" key="18">
    <source>
        <dbReference type="Pfam" id="PF00391"/>
    </source>
</evidence>
<dbReference type="InterPro" id="IPR040442">
    <property type="entry name" value="Pyrv_kinase-like_dom_sf"/>
</dbReference>
<feature type="domain" description="Phosphotransferase system enzyme I N-terminal" evidence="20">
    <location>
        <begin position="7"/>
        <end position="130"/>
    </location>
</feature>
<keyword evidence="10" id="KW-0762">Sugar transport</keyword>
<evidence type="ECO:0000256" key="4">
    <source>
        <dbReference type="ARBA" id="ARBA00004496"/>
    </source>
</evidence>
<comment type="cofactor">
    <cofactor evidence="2">
        <name>Mg(2+)</name>
        <dbReference type="ChEBI" id="CHEBI:18420"/>
    </cofactor>
</comment>
<dbReference type="GO" id="GO:0016301">
    <property type="term" value="F:kinase activity"/>
    <property type="evidence" value="ECO:0007669"/>
    <property type="project" value="UniProtKB-KW"/>
</dbReference>
<protein>
    <recommendedName>
        <fullName evidence="7">Phosphoenolpyruvate-protein phosphotransferase</fullName>
        <ecNumber evidence="6">2.7.3.9</ecNumber>
    </recommendedName>
    <alternativeName>
        <fullName evidence="16">Phosphotransferase system, enzyme I</fullName>
    </alternativeName>
</protein>
<dbReference type="GO" id="GO:0008965">
    <property type="term" value="F:phosphoenolpyruvate-protein phosphotransferase activity"/>
    <property type="evidence" value="ECO:0007669"/>
    <property type="project" value="UniProtKB-EC"/>
</dbReference>
<dbReference type="EC" id="2.7.3.9" evidence="6"/>
<name>M1P2L2_9ZZZZ</name>
<dbReference type="InterPro" id="IPR006318">
    <property type="entry name" value="PTS_EI-like"/>
</dbReference>
<keyword evidence="15" id="KW-0460">Magnesium</keyword>
<evidence type="ECO:0000256" key="5">
    <source>
        <dbReference type="ARBA" id="ARBA00007837"/>
    </source>
</evidence>
<evidence type="ECO:0000256" key="12">
    <source>
        <dbReference type="ARBA" id="ARBA00022683"/>
    </source>
</evidence>
<comment type="function">
    <text evidence="3">General (non sugar-specific) component of the phosphoenolpyruvate-dependent sugar phosphotransferase system (sugar PTS). This major carbohydrate active-transport system catalyzes the phosphorylation of incoming sugar substrates concomitantly with their translocation across the cell membrane. Enzyme I transfers the phosphoryl group from phosphoenolpyruvate (PEP) to the phosphoryl carrier protein (HPr).</text>
</comment>
<keyword evidence="13" id="KW-0479">Metal-binding</keyword>
<feature type="domain" description="PEP-utilising enzyme mobile" evidence="18">
    <location>
        <begin position="157"/>
        <end position="228"/>
    </location>
</feature>
<dbReference type="InterPro" id="IPR008731">
    <property type="entry name" value="PTS_EIN"/>
</dbReference>
<evidence type="ECO:0000256" key="14">
    <source>
        <dbReference type="ARBA" id="ARBA00022777"/>
    </source>
</evidence>